<protein>
    <recommendedName>
        <fullName evidence="4">DUF4112 domain-containing protein</fullName>
    </recommendedName>
</protein>
<accession>A0A2H3JLI9</accession>
<dbReference type="OMA" id="CNFCGIR"/>
<feature type="region of interest" description="Disordered" evidence="1">
    <location>
        <begin position="167"/>
        <end position="232"/>
    </location>
</feature>
<evidence type="ECO:0000313" key="3">
    <source>
        <dbReference type="Proteomes" id="UP000218811"/>
    </source>
</evidence>
<evidence type="ECO:0000256" key="1">
    <source>
        <dbReference type="SAM" id="MobiDB-lite"/>
    </source>
</evidence>
<dbReference type="PANTHER" id="PTHR35519:SF2">
    <property type="entry name" value="PH DOMAIN PROTEIN"/>
    <property type="match status" value="1"/>
</dbReference>
<feature type="compositionally biased region" description="Low complexity" evidence="1">
    <location>
        <begin position="209"/>
        <end position="219"/>
    </location>
</feature>
<name>A0A2H3JLI9_WOLCO</name>
<feature type="compositionally biased region" description="Basic and acidic residues" evidence="1">
    <location>
        <begin position="220"/>
        <end position="232"/>
    </location>
</feature>
<keyword evidence="3" id="KW-1185">Reference proteome</keyword>
<dbReference type="InterPro" id="IPR025187">
    <property type="entry name" value="DUF4112"/>
</dbReference>
<dbReference type="PANTHER" id="PTHR35519">
    <property type="entry name" value="MEMBRANE PROTEINS"/>
    <property type="match status" value="1"/>
</dbReference>
<dbReference type="EMBL" id="KB468124">
    <property type="protein sequence ID" value="PCH42385.1"/>
    <property type="molecule type" value="Genomic_DNA"/>
</dbReference>
<evidence type="ECO:0008006" key="4">
    <source>
        <dbReference type="Google" id="ProtNLM"/>
    </source>
</evidence>
<evidence type="ECO:0000313" key="2">
    <source>
        <dbReference type="EMBL" id="PCH42385.1"/>
    </source>
</evidence>
<feature type="compositionally biased region" description="Low complexity" evidence="1">
    <location>
        <begin position="169"/>
        <end position="185"/>
    </location>
</feature>
<dbReference type="STRING" id="742152.A0A2H3JLI9"/>
<dbReference type="Pfam" id="PF13430">
    <property type="entry name" value="DUF4112"/>
    <property type="match status" value="1"/>
</dbReference>
<proteinExistence type="predicted"/>
<reference evidence="2 3" key="1">
    <citation type="journal article" date="2012" name="Science">
        <title>The Paleozoic origin of enzymatic lignin decomposition reconstructed from 31 fungal genomes.</title>
        <authorList>
            <person name="Floudas D."/>
            <person name="Binder M."/>
            <person name="Riley R."/>
            <person name="Barry K."/>
            <person name="Blanchette R.A."/>
            <person name="Henrissat B."/>
            <person name="Martinez A.T."/>
            <person name="Otillar R."/>
            <person name="Spatafora J.W."/>
            <person name="Yadav J.S."/>
            <person name="Aerts A."/>
            <person name="Benoit I."/>
            <person name="Boyd A."/>
            <person name="Carlson A."/>
            <person name="Copeland A."/>
            <person name="Coutinho P.M."/>
            <person name="de Vries R.P."/>
            <person name="Ferreira P."/>
            <person name="Findley K."/>
            <person name="Foster B."/>
            <person name="Gaskell J."/>
            <person name="Glotzer D."/>
            <person name="Gorecki P."/>
            <person name="Heitman J."/>
            <person name="Hesse C."/>
            <person name="Hori C."/>
            <person name="Igarashi K."/>
            <person name="Jurgens J.A."/>
            <person name="Kallen N."/>
            <person name="Kersten P."/>
            <person name="Kohler A."/>
            <person name="Kuees U."/>
            <person name="Kumar T.K.A."/>
            <person name="Kuo A."/>
            <person name="LaButti K."/>
            <person name="Larrondo L.F."/>
            <person name="Lindquist E."/>
            <person name="Ling A."/>
            <person name="Lombard V."/>
            <person name="Lucas S."/>
            <person name="Lundell T."/>
            <person name="Martin R."/>
            <person name="McLaughlin D.J."/>
            <person name="Morgenstern I."/>
            <person name="Morin E."/>
            <person name="Murat C."/>
            <person name="Nagy L.G."/>
            <person name="Nolan M."/>
            <person name="Ohm R.A."/>
            <person name="Patyshakuliyeva A."/>
            <person name="Rokas A."/>
            <person name="Ruiz-Duenas F.J."/>
            <person name="Sabat G."/>
            <person name="Salamov A."/>
            <person name="Samejima M."/>
            <person name="Schmutz J."/>
            <person name="Slot J.C."/>
            <person name="St John F."/>
            <person name="Stenlid J."/>
            <person name="Sun H."/>
            <person name="Sun S."/>
            <person name="Syed K."/>
            <person name="Tsang A."/>
            <person name="Wiebenga A."/>
            <person name="Young D."/>
            <person name="Pisabarro A."/>
            <person name="Eastwood D.C."/>
            <person name="Martin F."/>
            <person name="Cullen D."/>
            <person name="Grigoriev I.V."/>
            <person name="Hibbett D.S."/>
        </authorList>
    </citation>
    <scope>NUCLEOTIDE SEQUENCE [LARGE SCALE GENOMIC DNA]</scope>
    <source>
        <strain evidence="2 3">MD-104</strain>
    </source>
</reference>
<dbReference type="AlphaFoldDB" id="A0A2H3JLI9"/>
<dbReference type="Proteomes" id="UP000218811">
    <property type="component" value="Unassembled WGS sequence"/>
</dbReference>
<sequence>MTDFYERLGRKLFEKHLQDYRPADPLYETYTDKRGRQRRRKRELPPGLSARDAKILLSVKRHAHYLDKGFNIGGMRFGWTFVIGIIPGAGDVADAALNYVLVVRKARQADIPNWLLRRMLANNAVSAAVGFIPVVGDIVLATFKANSRNAALLEEFLRVRGEETLKQTAEQQAEAEAGASSSGAAWKTPAKRENSSWFGRRGKGKENVPAAAAAEPRASASRDSRFIEDMEP</sequence>
<organism evidence="2 3">
    <name type="scientific">Wolfiporia cocos (strain MD-104)</name>
    <name type="common">Brown rot fungus</name>
    <dbReference type="NCBI Taxonomy" id="742152"/>
    <lineage>
        <taxon>Eukaryota</taxon>
        <taxon>Fungi</taxon>
        <taxon>Dikarya</taxon>
        <taxon>Basidiomycota</taxon>
        <taxon>Agaricomycotina</taxon>
        <taxon>Agaricomycetes</taxon>
        <taxon>Polyporales</taxon>
        <taxon>Phaeolaceae</taxon>
        <taxon>Wolfiporia</taxon>
    </lineage>
</organism>
<gene>
    <name evidence="2" type="ORF">WOLCODRAFT_144026</name>
</gene>
<dbReference type="OrthoDB" id="2103474at2759"/>